<dbReference type="Pfam" id="PF15894">
    <property type="entry name" value="SgrT"/>
    <property type="match status" value="1"/>
</dbReference>
<dbReference type="HOGENOM" id="CLU_2537213_0_0_6"/>
<evidence type="ECO:0008006" key="3">
    <source>
        <dbReference type="Google" id="ProtNLM"/>
    </source>
</evidence>
<keyword evidence="2" id="KW-1185">Reference proteome</keyword>
<dbReference type="GO" id="GO:0046325">
    <property type="term" value="P:negative regulation of D-glucose import"/>
    <property type="evidence" value="ECO:0007669"/>
    <property type="project" value="InterPro"/>
</dbReference>
<dbReference type="InterPro" id="IPR031767">
    <property type="entry name" value="SgrT"/>
</dbReference>
<name>B7MAJ5_ECO45</name>
<gene>
    <name evidence="1" type="ordered locus">ECS88_0075</name>
</gene>
<dbReference type="Proteomes" id="UP000000747">
    <property type="component" value="Chromosome"/>
</dbReference>
<reference evidence="2" key="1">
    <citation type="journal article" date="2009" name="PLoS Genet.">
        <title>Organised genome dynamics in the Escherichia coli species results in highly diverse adaptive paths.</title>
        <authorList>
            <person name="Touchon M."/>
            <person name="Hoede C."/>
            <person name="Tenaillon O."/>
            <person name="Barbe V."/>
            <person name="Baeriswyl S."/>
            <person name="Bidet P."/>
            <person name="Bingen E."/>
            <person name="Bonacorsi S."/>
            <person name="Bouchier C."/>
            <person name="Bouvet O."/>
            <person name="Calteau A."/>
            <person name="Chiapello H."/>
            <person name="Clermont O."/>
            <person name="Cruveiller S."/>
            <person name="Danchin A."/>
            <person name="Diard M."/>
            <person name="Dossat C."/>
            <person name="Karoui M.E."/>
            <person name="Frapy E."/>
            <person name="Garry L."/>
            <person name="Ghigo J.M."/>
            <person name="Gilles A.M."/>
            <person name="Johnson J."/>
            <person name="Le Bouguenec C."/>
            <person name="Lescat M."/>
            <person name="Mangenot S."/>
            <person name="Martinez-Jehanne V."/>
            <person name="Matic I."/>
            <person name="Nassif X."/>
            <person name="Oztas S."/>
            <person name="Petit M.A."/>
            <person name="Pichon C."/>
            <person name="Rouy Z."/>
            <person name="Ruf C.S."/>
            <person name="Schneider D."/>
            <person name="Tourret J."/>
            <person name="Vacherie B."/>
            <person name="Vallenet D."/>
            <person name="Medigue C."/>
            <person name="Rocha E.P.C."/>
            <person name="Denamur E."/>
        </authorList>
    </citation>
    <scope>NUCLEOTIDE SEQUENCE [LARGE SCALE GENOMIC DNA]</scope>
    <source>
        <strain evidence="2">S88 / ExPEC</strain>
    </source>
</reference>
<accession>B7MAJ5</accession>
<dbReference type="AlphaFoldDB" id="B7MAJ5"/>
<dbReference type="KEGG" id="ecz:ECS88_0075"/>
<sequence length="83" mass="10155">MNCCCRRADGIKGELLRKRQQFYFPYIKSIIPNDEARRCPMRQFYQHYFTATAKLCWLRWLSVPQRLTMLEELMQWEGSHSDY</sequence>
<organism evidence="1 2">
    <name type="scientific">Escherichia coli O45:K1 (strain S88 / ExPEC)</name>
    <dbReference type="NCBI Taxonomy" id="585035"/>
    <lineage>
        <taxon>Bacteria</taxon>
        <taxon>Pseudomonadati</taxon>
        <taxon>Pseudomonadota</taxon>
        <taxon>Gammaproteobacteria</taxon>
        <taxon>Enterobacterales</taxon>
        <taxon>Enterobacteriaceae</taxon>
        <taxon>Escherichia</taxon>
    </lineage>
</organism>
<protein>
    <recommendedName>
        <fullName evidence="3">Inhibitor of glucose transport</fullName>
    </recommendedName>
</protein>
<evidence type="ECO:0000313" key="2">
    <source>
        <dbReference type="Proteomes" id="UP000000747"/>
    </source>
</evidence>
<proteinExistence type="predicted"/>
<evidence type="ECO:0000313" key="1">
    <source>
        <dbReference type="EMBL" id="CAR01441.2"/>
    </source>
</evidence>
<dbReference type="EMBL" id="CU928161">
    <property type="protein sequence ID" value="CAR01441.2"/>
    <property type="molecule type" value="Genomic_DNA"/>
</dbReference>